<feature type="transmembrane region" description="Helical" evidence="1">
    <location>
        <begin position="44"/>
        <end position="63"/>
    </location>
</feature>
<evidence type="ECO:0000256" key="1">
    <source>
        <dbReference type="SAM" id="Phobius"/>
    </source>
</evidence>
<proteinExistence type="predicted"/>
<evidence type="ECO:0000313" key="4">
    <source>
        <dbReference type="Proteomes" id="UP000198629"/>
    </source>
</evidence>
<reference evidence="4" key="1">
    <citation type="submission" date="2016-10" db="EMBL/GenBank/DDBJ databases">
        <authorList>
            <person name="Varghese N."/>
            <person name="Submissions S."/>
        </authorList>
    </citation>
    <scope>NUCLEOTIDE SEQUENCE [LARGE SCALE GENOMIC DNA]</scope>
    <source>
        <strain evidence="4">CBMB127</strain>
    </source>
</reference>
<accession>A0A1G8Z167</accession>
<gene>
    <name evidence="3" type="ORF">SAMN05192566_0028</name>
</gene>
<dbReference type="PANTHER" id="PTHR23028">
    <property type="entry name" value="ACETYLTRANSFERASE"/>
    <property type="match status" value="1"/>
</dbReference>
<dbReference type="Proteomes" id="UP000198629">
    <property type="component" value="Unassembled WGS sequence"/>
</dbReference>
<keyword evidence="3" id="KW-0378">Hydrolase</keyword>
<feature type="transmembrane region" description="Helical" evidence="1">
    <location>
        <begin position="84"/>
        <end position="101"/>
    </location>
</feature>
<feature type="transmembrane region" description="Helical" evidence="1">
    <location>
        <begin position="126"/>
        <end position="148"/>
    </location>
</feature>
<keyword evidence="3" id="KW-0808">Transferase</keyword>
<sequence>MKPAVNSPVTHLNSLDGLRAIAALLVLFTHGLSAHLWTGYNVSSIGVAVFFSLSGFLMGYLYLEKKPDAQAVKNYLISRFSRIAPAYLFTIIIAFIIYNYVDHQFIYNIDQHNIVRHLLFSGNVSVFWSIPPEVQFYMFFIFIWLAFFQYKQGSFNMVMLVAVAIFFMLLVRNHVPGTTLPSKIHFFALGCAAGVLRKRVSINPSWWLNVVQAAAFLGLIIYGTYLVSVHDYRYPYAIFHYALLTAITVFILSYQTGFTQCVLANRLLMAIGQWSFSLYLSHEAVMYCMTHYVHGLPRPLMAVGTVMLALTLSWLMYALIEIPTQAALKRRLIRK</sequence>
<keyword evidence="1" id="KW-0472">Membrane</keyword>
<dbReference type="STRING" id="492660.SAMN05192566_0028"/>
<dbReference type="GO" id="GO:0016787">
    <property type="term" value="F:hydrolase activity"/>
    <property type="evidence" value="ECO:0007669"/>
    <property type="project" value="UniProtKB-KW"/>
</dbReference>
<keyword evidence="1" id="KW-1133">Transmembrane helix</keyword>
<feature type="transmembrane region" description="Helical" evidence="1">
    <location>
        <begin position="20"/>
        <end position="38"/>
    </location>
</feature>
<dbReference type="EMBL" id="FNFX01000001">
    <property type="protein sequence ID" value="SDK08717.1"/>
    <property type="molecule type" value="Genomic_DNA"/>
</dbReference>
<dbReference type="GO" id="GO:0016747">
    <property type="term" value="F:acyltransferase activity, transferring groups other than amino-acyl groups"/>
    <property type="evidence" value="ECO:0007669"/>
    <property type="project" value="InterPro"/>
</dbReference>
<dbReference type="AlphaFoldDB" id="A0A1G8Z167"/>
<evidence type="ECO:0000313" key="3">
    <source>
        <dbReference type="EMBL" id="SDK08717.1"/>
    </source>
</evidence>
<organism evidence="3 4">
    <name type="scientific">Methylophilus rhizosphaerae</name>
    <dbReference type="NCBI Taxonomy" id="492660"/>
    <lineage>
        <taxon>Bacteria</taxon>
        <taxon>Pseudomonadati</taxon>
        <taxon>Pseudomonadota</taxon>
        <taxon>Betaproteobacteria</taxon>
        <taxon>Nitrosomonadales</taxon>
        <taxon>Methylophilaceae</taxon>
        <taxon>Methylophilus</taxon>
    </lineage>
</organism>
<name>A0A1G8Z167_9PROT</name>
<keyword evidence="4" id="KW-1185">Reference proteome</keyword>
<feature type="domain" description="Acyltransferase 3" evidence="2">
    <location>
        <begin position="13"/>
        <end position="317"/>
    </location>
</feature>
<dbReference type="Pfam" id="PF01757">
    <property type="entry name" value="Acyl_transf_3"/>
    <property type="match status" value="1"/>
</dbReference>
<dbReference type="PANTHER" id="PTHR23028:SF53">
    <property type="entry name" value="ACYL_TRANSF_3 DOMAIN-CONTAINING PROTEIN"/>
    <property type="match status" value="1"/>
</dbReference>
<keyword evidence="3" id="KW-0012">Acyltransferase</keyword>
<dbReference type="InterPro" id="IPR050879">
    <property type="entry name" value="Acyltransferase_3"/>
</dbReference>
<feature type="transmembrane region" description="Helical" evidence="1">
    <location>
        <begin position="155"/>
        <end position="172"/>
    </location>
</feature>
<dbReference type="GO" id="GO:0016020">
    <property type="term" value="C:membrane"/>
    <property type="evidence" value="ECO:0007669"/>
    <property type="project" value="TreeGrafter"/>
</dbReference>
<feature type="transmembrane region" description="Helical" evidence="1">
    <location>
        <begin position="208"/>
        <end position="228"/>
    </location>
</feature>
<dbReference type="InterPro" id="IPR002656">
    <property type="entry name" value="Acyl_transf_3_dom"/>
</dbReference>
<dbReference type="GO" id="GO:0000271">
    <property type="term" value="P:polysaccharide biosynthetic process"/>
    <property type="evidence" value="ECO:0007669"/>
    <property type="project" value="TreeGrafter"/>
</dbReference>
<keyword evidence="1" id="KW-0812">Transmembrane</keyword>
<feature type="transmembrane region" description="Helical" evidence="1">
    <location>
        <begin position="300"/>
        <end position="320"/>
    </location>
</feature>
<dbReference type="RefSeq" id="WP_176755170.1">
    <property type="nucleotide sequence ID" value="NZ_FNFX01000001.1"/>
</dbReference>
<protein>
    <submittedName>
        <fullName evidence="3">Peptidoglycan/LPS O-acetylase OafA/YrhL, contains acyltransferase and SGNH-hydrolase domains</fullName>
    </submittedName>
</protein>
<evidence type="ECO:0000259" key="2">
    <source>
        <dbReference type="Pfam" id="PF01757"/>
    </source>
</evidence>
<feature type="transmembrane region" description="Helical" evidence="1">
    <location>
        <begin position="234"/>
        <end position="254"/>
    </location>
</feature>